<reference evidence="1 2" key="1">
    <citation type="submission" date="2019-04" db="EMBL/GenBank/DDBJ databases">
        <authorList>
            <person name="Van Vliet M D."/>
        </authorList>
    </citation>
    <scope>NUCLEOTIDE SEQUENCE [LARGE SCALE GENOMIC DNA]</scope>
    <source>
        <strain evidence="1 2">F1</strain>
    </source>
</reference>
<evidence type="ECO:0000313" key="1">
    <source>
        <dbReference type="EMBL" id="VGO12649.1"/>
    </source>
</evidence>
<evidence type="ECO:0000313" key="2">
    <source>
        <dbReference type="Proteomes" id="UP000366872"/>
    </source>
</evidence>
<name>A0A6C2TYH9_PONDE</name>
<accession>A0A6C2TYH9</accession>
<sequence length="303" mass="34068">MFNRVYVRQVELLLQVIPLLQKHDCFALKGGTAMNLFVQDMPRLSVDIDLAYLPLVPREEALAGISGALEQIAVEIEAELRETTVLGQPVAGVTGRLVVNAGNAQIKVEPNFVFRGALFPPETRTLCASAQTEFERFAESNILSEADLYGGKICAALDRQHPRDLFDVHLMFNSMGLTDEIRSAFTVYLAGHPRPMAELLNPNEQPLESIYASQFVGMTREPVSIDTLIETRSRLVRDLNSQLTENERLFLLSIKMGAPEWDRLPIEHLEQLPALKWKLRNVGNMEVAKHRLAGDELRRVLQL</sequence>
<dbReference type="InterPro" id="IPR014942">
    <property type="entry name" value="AbiEii"/>
</dbReference>
<evidence type="ECO:0008006" key="3">
    <source>
        <dbReference type="Google" id="ProtNLM"/>
    </source>
</evidence>
<dbReference type="AlphaFoldDB" id="A0A6C2TYH9"/>
<keyword evidence="2" id="KW-1185">Reference proteome</keyword>
<dbReference type="EMBL" id="CAAHFG010000001">
    <property type="protein sequence ID" value="VGO12649.1"/>
    <property type="molecule type" value="Genomic_DNA"/>
</dbReference>
<dbReference type="Proteomes" id="UP000366872">
    <property type="component" value="Unassembled WGS sequence"/>
</dbReference>
<proteinExistence type="predicted"/>
<gene>
    <name evidence="1" type="ORF">PDESU_01202</name>
</gene>
<dbReference type="Pfam" id="PF08843">
    <property type="entry name" value="AbiEii"/>
    <property type="match status" value="1"/>
</dbReference>
<dbReference type="Gene3D" id="3.10.450.620">
    <property type="entry name" value="JHP933, nucleotidyltransferase-like core domain"/>
    <property type="match status" value="1"/>
</dbReference>
<protein>
    <recommendedName>
        <fullName evidence="3">Nucleotidyl transferase AbiEii/AbiGii toxin family protein</fullName>
    </recommendedName>
</protein>
<dbReference type="RefSeq" id="WP_136078294.1">
    <property type="nucleotide sequence ID" value="NZ_CAAHFG010000001.1"/>
</dbReference>
<organism evidence="1 2">
    <name type="scientific">Pontiella desulfatans</name>
    <dbReference type="NCBI Taxonomy" id="2750659"/>
    <lineage>
        <taxon>Bacteria</taxon>
        <taxon>Pseudomonadati</taxon>
        <taxon>Kiritimatiellota</taxon>
        <taxon>Kiritimatiellia</taxon>
        <taxon>Kiritimatiellales</taxon>
        <taxon>Pontiellaceae</taxon>
        <taxon>Pontiella</taxon>
    </lineage>
</organism>